<gene>
    <name evidence="7" type="ORF">AU468_02225</name>
</gene>
<dbReference type="GO" id="GO:0016209">
    <property type="term" value="F:antioxidant activity"/>
    <property type="evidence" value="ECO:0007669"/>
    <property type="project" value="InterPro"/>
</dbReference>
<dbReference type="SUPFAM" id="SSF52833">
    <property type="entry name" value="Thioredoxin-like"/>
    <property type="match status" value="1"/>
</dbReference>
<dbReference type="PANTHER" id="PTHR42852">
    <property type="entry name" value="THIOL:DISULFIDE INTERCHANGE PROTEIN DSBE"/>
    <property type="match status" value="1"/>
</dbReference>
<dbReference type="InterPro" id="IPR036249">
    <property type="entry name" value="Thioredoxin-like_sf"/>
</dbReference>
<keyword evidence="5" id="KW-0732">Signal</keyword>
<dbReference type="InterPro" id="IPR050553">
    <property type="entry name" value="Thioredoxin_ResA/DsbE_sf"/>
</dbReference>
<reference evidence="8" key="1">
    <citation type="submission" date="2015-12" db="EMBL/GenBank/DDBJ databases">
        <authorList>
            <person name="Lodha T.D."/>
            <person name="Chintalapati S."/>
            <person name="Chintalapati V.R."/>
            <person name="Sravanthi T."/>
        </authorList>
    </citation>
    <scope>NUCLEOTIDE SEQUENCE [LARGE SCALE GENOMIC DNA]</scope>
    <source>
        <strain evidence="8">JC133</strain>
    </source>
</reference>
<evidence type="ECO:0000256" key="3">
    <source>
        <dbReference type="ARBA" id="ARBA00023157"/>
    </source>
</evidence>
<dbReference type="GO" id="GO:0016491">
    <property type="term" value="F:oxidoreductase activity"/>
    <property type="evidence" value="ECO:0007669"/>
    <property type="project" value="InterPro"/>
</dbReference>
<evidence type="ECO:0000259" key="6">
    <source>
        <dbReference type="PROSITE" id="PS51352"/>
    </source>
</evidence>
<evidence type="ECO:0000313" key="8">
    <source>
        <dbReference type="Proteomes" id="UP000237350"/>
    </source>
</evidence>
<evidence type="ECO:0000256" key="1">
    <source>
        <dbReference type="ARBA" id="ARBA00004196"/>
    </source>
</evidence>
<keyword evidence="8" id="KW-1185">Reference proteome</keyword>
<sequence>MTFQKILPGHPTAALVFFLLLFISLAAGAQVPPGVRAEQRELLSALGLTSPARRIEATDFTAPLLSGGETTLSEHRPNLVILNFWATWCPPCRIEKPALERLHREFRGEGVRILSVNMQETPLRVRRYVSETGTTFPVVMDSSGRISATYGIRSIPTSYLISSEGTVLAVAQGAFDWSSPRVIETFREVLALEEAHGR</sequence>
<feature type="chain" id="PRO_5015658662" description="Thioredoxin domain-containing protein" evidence="5">
    <location>
        <begin position="30"/>
        <end position="198"/>
    </location>
</feature>
<protein>
    <recommendedName>
        <fullName evidence="6">Thioredoxin domain-containing protein</fullName>
    </recommendedName>
</protein>
<comment type="caution">
    <text evidence="7">The sequence shown here is derived from an EMBL/GenBank/DDBJ whole genome shotgun (WGS) entry which is preliminary data.</text>
</comment>
<dbReference type="CDD" id="cd02966">
    <property type="entry name" value="TlpA_like_family"/>
    <property type="match status" value="1"/>
</dbReference>
<comment type="subcellular location">
    <subcellularLocation>
        <location evidence="1">Cell envelope</location>
    </subcellularLocation>
</comment>
<keyword evidence="2" id="KW-0201">Cytochrome c-type biogenesis</keyword>
<evidence type="ECO:0000256" key="2">
    <source>
        <dbReference type="ARBA" id="ARBA00022748"/>
    </source>
</evidence>
<evidence type="ECO:0000256" key="5">
    <source>
        <dbReference type="SAM" id="SignalP"/>
    </source>
</evidence>
<dbReference type="EMBL" id="LPWH01000005">
    <property type="protein sequence ID" value="POR05183.1"/>
    <property type="molecule type" value="Genomic_DNA"/>
</dbReference>
<dbReference type="PROSITE" id="PS51352">
    <property type="entry name" value="THIOREDOXIN_2"/>
    <property type="match status" value="1"/>
</dbReference>
<dbReference type="RefSeq" id="WP_181015306.1">
    <property type="nucleotide sequence ID" value="NZ_LPWH01000005.1"/>
</dbReference>
<dbReference type="GO" id="GO:0017004">
    <property type="term" value="P:cytochrome complex assembly"/>
    <property type="evidence" value="ECO:0007669"/>
    <property type="project" value="UniProtKB-KW"/>
</dbReference>
<dbReference type="InterPro" id="IPR017937">
    <property type="entry name" value="Thioredoxin_CS"/>
</dbReference>
<dbReference type="InterPro" id="IPR013766">
    <property type="entry name" value="Thioredoxin_domain"/>
</dbReference>
<dbReference type="Pfam" id="PF00578">
    <property type="entry name" value="AhpC-TSA"/>
    <property type="match status" value="1"/>
</dbReference>
<name>A0A2S4K093_9SPIO</name>
<feature type="signal peptide" evidence="5">
    <location>
        <begin position="1"/>
        <end position="29"/>
    </location>
</feature>
<feature type="domain" description="Thioredoxin" evidence="6">
    <location>
        <begin position="44"/>
        <end position="195"/>
    </location>
</feature>
<keyword evidence="3" id="KW-1015">Disulfide bond</keyword>
<dbReference type="AlphaFoldDB" id="A0A2S4K093"/>
<evidence type="ECO:0000256" key="4">
    <source>
        <dbReference type="ARBA" id="ARBA00023284"/>
    </source>
</evidence>
<evidence type="ECO:0000313" key="7">
    <source>
        <dbReference type="EMBL" id="POR05183.1"/>
    </source>
</evidence>
<dbReference type="PANTHER" id="PTHR42852:SF6">
    <property type="entry name" value="THIOL:DISULFIDE INTERCHANGE PROTEIN DSBE"/>
    <property type="match status" value="1"/>
</dbReference>
<keyword evidence="4" id="KW-0676">Redox-active center</keyword>
<organism evidence="7 8">
    <name type="scientific">Alkalispirochaeta sphaeroplastigenens</name>
    <dbReference type="NCBI Taxonomy" id="1187066"/>
    <lineage>
        <taxon>Bacteria</taxon>
        <taxon>Pseudomonadati</taxon>
        <taxon>Spirochaetota</taxon>
        <taxon>Spirochaetia</taxon>
        <taxon>Spirochaetales</taxon>
        <taxon>Spirochaetaceae</taxon>
        <taxon>Alkalispirochaeta</taxon>
    </lineage>
</organism>
<dbReference type="InterPro" id="IPR000866">
    <property type="entry name" value="AhpC/TSA"/>
</dbReference>
<dbReference type="Gene3D" id="3.40.30.10">
    <property type="entry name" value="Glutaredoxin"/>
    <property type="match status" value="1"/>
</dbReference>
<dbReference type="GO" id="GO:0030313">
    <property type="term" value="C:cell envelope"/>
    <property type="evidence" value="ECO:0007669"/>
    <property type="project" value="UniProtKB-SubCell"/>
</dbReference>
<accession>A0A2S4K093</accession>
<dbReference type="Proteomes" id="UP000237350">
    <property type="component" value="Unassembled WGS sequence"/>
</dbReference>
<dbReference type="PROSITE" id="PS00194">
    <property type="entry name" value="THIOREDOXIN_1"/>
    <property type="match status" value="1"/>
</dbReference>
<proteinExistence type="predicted"/>